<dbReference type="PANTHER" id="PTHR11786">
    <property type="entry name" value="N-HYDROXYARYLAMINE O-ACETYLTRANSFERASE"/>
    <property type="match status" value="1"/>
</dbReference>
<dbReference type="Pfam" id="PF00797">
    <property type="entry name" value="Acetyltransf_2"/>
    <property type="match status" value="1"/>
</dbReference>
<comment type="similarity">
    <text evidence="1">Belongs to the arylamine N-acetyltransferase family.</text>
</comment>
<keyword evidence="3" id="KW-1185">Reference proteome</keyword>
<accession>A0ABS2R0Q5</accession>
<dbReference type="Gene3D" id="3.30.2140.20">
    <property type="match status" value="1"/>
</dbReference>
<proteinExistence type="inferred from homology"/>
<evidence type="ECO:0000256" key="1">
    <source>
        <dbReference type="ARBA" id="ARBA00006547"/>
    </source>
</evidence>
<dbReference type="InterPro" id="IPR001447">
    <property type="entry name" value="Arylamine_N-AcTrfase"/>
</dbReference>
<dbReference type="EMBL" id="JAFBFH010000001">
    <property type="protein sequence ID" value="MBM7713217.1"/>
    <property type="molecule type" value="Genomic_DNA"/>
</dbReference>
<evidence type="ECO:0000313" key="3">
    <source>
        <dbReference type="Proteomes" id="UP000823485"/>
    </source>
</evidence>
<evidence type="ECO:0000313" key="2">
    <source>
        <dbReference type="EMBL" id="MBM7713217.1"/>
    </source>
</evidence>
<dbReference type="PANTHER" id="PTHR11786:SF0">
    <property type="entry name" value="ARYLAMINE N-ACETYLTRANSFERASE 4-RELATED"/>
    <property type="match status" value="1"/>
</dbReference>
<gene>
    <name evidence="2" type="ORF">JOC94_000183</name>
</gene>
<keyword evidence="2" id="KW-0012">Acyltransferase</keyword>
<reference evidence="2 3" key="1">
    <citation type="submission" date="2021-01" db="EMBL/GenBank/DDBJ databases">
        <title>Genomic Encyclopedia of Type Strains, Phase IV (KMG-IV): sequencing the most valuable type-strain genomes for metagenomic binning, comparative biology and taxonomic classification.</title>
        <authorList>
            <person name="Goeker M."/>
        </authorList>
    </citation>
    <scope>NUCLEOTIDE SEQUENCE [LARGE SCALE GENOMIC DNA]</scope>
    <source>
        <strain evidence="2 3">DSM 105453</strain>
    </source>
</reference>
<dbReference type="InterPro" id="IPR038765">
    <property type="entry name" value="Papain-like_cys_pep_sf"/>
</dbReference>
<dbReference type="EC" id="2.3.1.118" evidence="2"/>
<sequence length="263" mass="30270">MELFIRKIYESGYPEDKPPKDRVTFILQKFAEWFPFENTDVMNHNIDPVTPAFLIKKMVTASRGGLCYEINPLLYLVLKELGFQPTLAAATVKNKDEWVLDGTHALVLLEIDHEKYIADSGFGNRLALAPLQLDGPEVISPAGAFRLRSVSTEKGAVVMEHSADHKEWSICYAFDWAPVTWESLNRMKKTIHEHPRSPFNKELLIASVLEDGTISINEKRQHKKWMDGREDTIYLENEQCLLDKIRAQFHPSLVKEVEKYKLK</sequence>
<dbReference type="GO" id="GO:0046990">
    <property type="term" value="F:N-hydroxyarylamine O-acetyltransferase activity"/>
    <property type="evidence" value="ECO:0007669"/>
    <property type="project" value="UniProtKB-EC"/>
</dbReference>
<dbReference type="SUPFAM" id="SSF54001">
    <property type="entry name" value="Cysteine proteinases"/>
    <property type="match status" value="1"/>
</dbReference>
<keyword evidence="2" id="KW-0808">Transferase</keyword>
<organism evidence="2 3">
    <name type="scientific">Siminovitchia thermophila</name>
    <dbReference type="NCBI Taxonomy" id="1245522"/>
    <lineage>
        <taxon>Bacteria</taxon>
        <taxon>Bacillati</taxon>
        <taxon>Bacillota</taxon>
        <taxon>Bacilli</taxon>
        <taxon>Bacillales</taxon>
        <taxon>Bacillaceae</taxon>
        <taxon>Siminovitchia</taxon>
    </lineage>
</organism>
<name>A0ABS2R0Q5_9BACI</name>
<comment type="caution">
    <text evidence="2">The sequence shown here is derived from an EMBL/GenBank/DDBJ whole genome shotgun (WGS) entry which is preliminary data.</text>
</comment>
<protein>
    <submittedName>
        <fullName evidence="2">N-hydroxyarylamine O-acetyltransferase</fullName>
        <ecNumber evidence="2">2.3.1.118</ecNumber>
    </submittedName>
</protein>
<dbReference type="RefSeq" id="WP_077113503.1">
    <property type="nucleotide sequence ID" value="NZ_JAFBFH010000001.1"/>
</dbReference>
<dbReference type="Proteomes" id="UP000823485">
    <property type="component" value="Unassembled WGS sequence"/>
</dbReference>
<dbReference type="InterPro" id="IPR053710">
    <property type="entry name" value="Arylamine_NAT_domain_sf"/>
</dbReference>